<dbReference type="Proteomes" id="UP000014500">
    <property type="component" value="Unassembled WGS sequence"/>
</dbReference>
<proteinExistence type="predicted"/>
<organism evidence="2 3">
    <name type="scientific">Strigamia maritima</name>
    <name type="common">European centipede</name>
    <name type="synonym">Geophilus maritimus</name>
    <dbReference type="NCBI Taxonomy" id="126957"/>
    <lineage>
        <taxon>Eukaryota</taxon>
        <taxon>Metazoa</taxon>
        <taxon>Ecdysozoa</taxon>
        <taxon>Arthropoda</taxon>
        <taxon>Myriapoda</taxon>
        <taxon>Chilopoda</taxon>
        <taxon>Pleurostigmophora</taxon>
        <taxon>Geophilomorpha</taxon>
        <taxon>Linotaeniidae</taxon>
        <taxon>Strigamia</taxon>
    </lineage>
</organism>
<name>T1JI89_STRMM</name>
<evidence type="ECO:0000313" key="2">
    <source>
        <dbReference type="EnsemblMetazoa" id="SMAR013570-PA"/>
    </source>
</evidence>
<dbReference type="HOGENOM" id="CLU_1024221_0_0_1"/>
<feature type="compositionally biased region" description="Basic and acidic residues" evidence="1">
    <location>
        <begin position="222"/>
        <end position="247"/>
    </location>
</feature>
<dbReference type="AlphaFoldDB" id="T1JI89"/>
<protein>
    <submittedName>
        <fullName evidence="2">Uncharacterized protein</fullName>
    </submittedName>
</protein>
<dbReference type="EnsemblMetazoa" id="SMAR013570-RA">
    <property type="protein sequence ID" value="SMAR013570-PA"/>
    <property type="gene ID" value="SMAR013570"/>
</dbReference>
<reference evidence="3" key="1">
    <citation type="submission" date="2011-05" db="EMBL/GenBank/DDBJ databases">
        <authorList>
            <person name="Richards S.R."/>
            <person name="Qu J."/>
            <person name="Jiang H."/>
            <person name="Jhangiani S.N."/>
            <person name="Agravi P."/>
            <person name="Goodspeed R."/>
            <person name="Gross S."/>
            <person name="Mandapat C."/>
            <person name="Jackson L."/>
            <person name="Mathew T."/>
            <person name="Pu L."/>
            <person name="Thornton R."/>
            <person name="Saada N."/>
            <person name="Wilczek-Boney K.B."/>
            <person name="Lee S."/>
            <person name="Kovar C."/>
            <person name="Wu Y."/>
            <person name="Scherer S.E."/>
            <person name="Worley K.C."/>
            <person name="Muzny D.M."/>
            <person name="Gibbs R."/>
        </authorList>
    </citation>
    <scope>NUCLEOTIDE SEQUENCE</scope>
    <source>
        <strain evidence="3">Brora</strain>
    </source>
</reference>
<evidence type="ECO:0000256" key="1">
    <source>
        <dbReference type="SAM" id="MobiDB-lite"/>
    </source>
</evidence>
<evidence type="ECO:0000313" key="3">
    <source>
        <dbReference type="Proteomes" id="UP000014500"/>
    </source>
</evidence>
<reference evidence="2" key="2">
    <citation type="submission" date="2015-02" db="UniProtKB">
        <authorList>
            <consortium name="EnsemblMetazoa"/>
        </authorList>
    </citation>
    <scope>IDENTIFICATION</scope>
</reference>
<feature type="region of interest" description="Disordered" evidence="1">
    <location>
        <begin position="222"/>
        <end position="272"/>
    </location>
</feature>
<keyword evidence="3" id="KW-1185">Reference proteome</keyword>
<accession>T1JI89</accession>
<dbReference type="EMBL" id="JH432127">
    <property type="status" value="NOT_ANNOTATED_CDS"/>
    <property type="molecule type" value="Genomic_DNA"/>
</dbReference>
<sequence>MDVNLNEASFFATFNDDTLEKNDEFQVTPLQHIEIAPENESSESNLDLDEIFTQAEVCIDNAVLNSFSKNPELFLTSLKEICGILIEKSTKSENQYVLRGQWNQILDAYEKIKLNLNPQCQSLTGIDSSDQEKEIQLDKAITCDIIKGDVLTLLSSESAKHPRVVSIIVHRSRSPSQRIKEKYRMKRMHNKSKRHLNPCLKTSNKFFYFRSQVCNKKVSAAEKDVSLNSEKEQSDADRLDTENREPEPLVNDNMDNVIEDYAKTKPKKITKN</sequence>